<dbReference type="OrthoDB" id="3663828at2"/>
<feature type="region of interest" description="Disordered" evidence="1">
    <location>
        <begin position="562"/>
        <end position="614"/>
    </location>
</feature>
<feature type="transmembrane region" description="Helical" evidence="2">
    <location>
        <begin position="228"/>
        <end position="247"/>
    </location>
</feature>
<organism evidence="3 4">
    <name type="scientific">Micromonospora pisi</name>
    <dbReference type="NCBI Taxonomy" id="589240"/>
    <lineage>
        <taxon>Bacteria</taxon>
        <taxon>Bacillati</taxon>
        <taxon>Actinomycetota</taxon>
        <taxon>Actinomycetes</taxon>
        <taxon>Micromonosporales</taxon>
        <taxon>Micromonosporaceae</taxon>
        <taxon>Micromonospora</taxon>
    </lineage>
</organism>
<feature type="transmembrane region" description="Helical" evidence="2">
    <location>
        <begin position="498"/>
        <end position="519"/>
    </location>
</feature>
<dbReference type="Proteomes" id="UP000277671">
    <property type="component" value="Unassembled WGS sequence"/>
</dbReference>
<comment type="caution">
    <text evidence="3">The sequence shown here is derived from an EMBL/GenBank/DDBJ whole genome shotgun (WGS) entry which is preliminary data.</text>
</comment>
<feature type="transmembrane region" description="Helical" evidence="2">
    <location>
        <begin position="283"/>
        <end position="298"/>
    </location>
</feature>
<dbReference type="EMBL" id="RBKT01000001">
    <property type="protein sequence ID" value="RKR87172.1"/>
    <property type="molecule type" value="Genomic_DNA"/>
</dbReference>
<keyword evidence="2" id="KW-0472">Membrane</keyword>
<sequence length="614" mass="66034">MTAHDSTVVPTPRQEVTAPLHQGETVLTDRPEAANPAHAGAGDTSGTGTGNARRPLWFALEVLASVATAVAFLAWSRNIDVDPLDRKGQVSGLAALQFRFAVVAIVVVAALVVAHRLLDDTRRKRAVTIGCAVIAGLTTGLVAGGIDVALRGTQWGLWAGGGDYSWILDWVSRMQRGEAVPNHYPPVIFWLIRGWAKLSDQPAAYAIKEIQLVGTALFGPAAYLAWRLVLRPVWALGIGVVAMLPFIEPVKPYPQITLVMLMPVLVSFLQLIRRSATLSTRRAIGLGVAFGGGLGLLFLLYSGWFVWCAPGAAAAFLLLAPWRRGWAKVLTVGTSALVSMILVSWVHLRGLLSDTGGTSDNYFYFDTNTEPTYFAMWRNDRPADVGPVWPPLGELGGVGLFTIFLAVGLGLALWFGWRRTVVATIGLSAVSSWLLRMWLASEQWETLTVRLYPRTTMILLYCMLLLAGFGVLFAFTALRERLRASPLLTPVTGGRAGAGVPIGIMFIPLLLVLASAGSATANHYMPDSRRDSTGYFAWIAQTRWYPHEKTCSAYGRLHDCGTSDRSTSPAAVNTPPPSPSVTPTPTPATASQPAPQTSSGAPARRPSPSSTATR</sequence>
<evidence type="ECO:0000313" key="4">
    <source>
        <dbReference type="Proteomes" id="UP000277671"/>
    </source>
</evidence>
<feature type="compositionally biased region" description="Low complexity" evidence="1">
    <location>
        <begin position="587"/>
        <end position="614"/>
    </location>
</feature>
<accession>A0A495JFN0</accession>
<feature type="region of interest" description="Disordered" evidence="1">
    <location>
        <begin position="1"/>
        <end position="22"/>
    </location>
</feature>
<protein>
    <submittedName>
        <fullName evidence="3">Galactan 5-O-arabinofuranosyltransferase</fullName>
    </submittedName>
</protein>
<evidence type="ECO:0000256" key="2">
    <source>
        <dbReference type="SAM" id="Phobius"/>
    </source>
</evidence>
<feature type="transmembrane region" description="Helical" evidence="2">
    <location>
        <begin position="304"/>
        <end position="322"/>
    </location>
</feature>
<feature type="transmembrane region" description="Helical" evidence="2">
    <location>
        <begin position="253"/>
        <end position="271"/>
    </location>
</feature>
<gene>
    <name evidence="3" type="ORF">BDK92_1445</name>
</gene>
<feature type="transmembrane region" description="Helical" evidence="2">
    <location>
        <begin position="56"/>
        <end position="76"/>
    </location>
</feature>
<evidence type="ECO:0000256" key="1">
    <source>
        <dbReference type="SAM" id="MobiDB-lite"/>
    </source>
</evidence>
<feature type="transmembrane region" description="Helical" evidence="2">
    <location>
        <begin position="126"/>
        <end position="146"/>
    </location>
</feature>
<feature type="compositionally biased region" description="Pro residues" evidence="1">
    <location>
        <begin position="574"/>
        <end position="586"/>
    </location>
</feature>
<keyword evidence="2" id="KW-1133">Transmembrane helix</keyword>
<feature type="transmembrane region" description="Helical" evidence="2">
    <location>
        <begin position="458"/>
        <end position="478"/>
    </location>
</feature>
<feature type="transmembrane region" description="Helical" evidence="2">
    <location>
        <begin position="395"/>
        <end position="414"/>
    </location>
</feature>
<dbReference type="AlphaFoldDB" id="A0A495JFN0"/>
<evidence type="ECO:0000313" key="3">
    <source>
        <dbReference type="EMBL" id="RKR87172.1"/>
    </source>
</evidence>
<dbReference type="GO" id="GO:0016740">
    <property type="term" value="F:transferase activity"/>
    <property type="evidence" value="ECO:0007669"/>
    <property type="project" value="UniProtKB-KW"/>
</dbReference>
<dbReference type="RefSeq" id="WP_121155728.1">
    <property type="nucleotide sequence ID" value="NZ_RBKT01000001.1"/>
</dbReference>
<keyword evidence="2" id="KW-0812">Transmembrane</keyword>
<keyword evidence="4" id="KW-1185">Reference proteome</keyword>
<proteinExistence type="predicted"/>
<feature type="transmembrane region" description="Helical" evidence="2">
    <location>
        <begin position="329"/>
        <end position="348"/>
    </location>
</feature>
<reference evidence="3 4" key="1">
    <citation type="submission" date="2018-10" db="EMBL/GenBank/DDBJ databases">
        <title>Sequencing the genomes of 1000 actinobacteria strains.</title>
        <authorList>
            <person name="Klenk H.-P."/>
        </authorList>
    </citation>
    <scope>NUCLEOTIDE SEQUENCE [LARGE SCALE GENOMIC DNA]</scope>
    <source>
        <strain evidence="3 4">DSM 45175</strain>
    </source>
</reference>
<feature type="transmembrane region" description="Helical" evidence="2">
    <location>
        <begin position="96"/>
        <end position="114"/>
    </location>
</feature>
<name>A0A495JFN0_9ACTN</name>
<keyword evidence="3" id="KW-0808">Transferase</keyword>